<keyword evidence="4" id="KW-0735">Signal-anchor</keyword>
<evidence type="ECO:0000256" key="4">
    <source>
        <dbReference type="ARBA" id="ARBA00022968"/>
    </source>
</evidence>
<evidence type="ECO:0000256" key="7">
    <source>
        <dbReference type="SAM" id="Phobius"/>
    </source>
</evidence>
<comment type="similarity">
    <text evidence="2">Belongs to the PC-esterase family. TBL subfamily.</text>
</comment>
<organism evidence="10 11">
    <name type="scientific">Escallonia herrerae</name>
    <dbReference type="NCBI Taxonomy" id="1293975"/>
    <lineage>
        <taxon>Eukaryota</taxon>
        <taxon>Viridiplantae</taxon>
        <taxon>Streptophyta</taxon>
        <taxon>Embryophyta</taxon>
        <taxon>Tracheophyta</taxon>
        <taxon>Spermatophyta</taxon>
        <taxon>Magnoliopsida</taxon>
        <taxon>eudicotyledons</taxon>
        <taxon>Gunneridae</taxon>
        <taxon>Pentapetalae</taxon>
        <taxon>asterids</taxon>
        <taxon>campanulids</taxon>
        <taxon>Escalloniales</taxon>
        <taxon>Escalloniaceae</taxon>
        <taxon>Escallonia</taxon>
    </lineage>
</organism>
<comment type="subcellular location">
    <subcellularLocation>
        <location evidence="1">Membrane</location>
        <topology evidence="1">Single-pass membrane protein</topology>
    </subcellularLocation>
</comment>
<dbReference type="GO" id="GO:0016020">
    <property type="term" value="C:membrane"/>
    <property type="evidence" value="ECO:0007669"/>
    <property type="project" value="UniProtKB-SubCell"/>
</dbReference>
<feature type="domain" description="Trichome birefringence-like N-terminal" evidence="9">
    <location>
        <begin position="69"/>
        <end position="122"/>
    </location>
</feature>
<sequence>MDLQLKPQKFPFLSFCSKKEVTYPLFVAPLLFICYNLIIIPLKPRSYLAGIGILSQVIPLNTKGSGSQACDYSSGKWVRDESYLLRTYNESCPFLDPGFRCHQSGRRDVDYLKWRWQPQGCDLPSFDAVDFLQRSRNGRIVFVGDSIGRNQWESMLCMLAQGVPNTSTIYEEHGNPIRKHKGALSIRFQEYNLTVEYHRSPFLVVTGRPPLNAPKDVQSTIRVDQLHWYSSKWVAADVLVFNAGHWWNEEKTKKMYAFAYTPHLSTLWFGRIIFTSFSDFRGYYFQEGGAVNMTMDILEAFRKSLQTWKSDGTWNDGGHCHTNMAPETDSTKLEPEPPMNTFISDIVNHMRSAKRMIEFLNITYLTEFRKDGHPSRHREPGTPIDAPQDCSHWCLPGVPDTWNELLYAHLLSMRFRTSQNEG</sequence>
<dbReference type="InterPro" id="IPR029962">
    <property type="entry name" value="TBL"/>
</dbReference>
<accession>A0AA88X0W8</accession>
<comment type="caution">
    <text evidence="10">The sequence shown here is derived from an EMBL/GenBank/DDBJ whole genome shotgun (WGS) entry which is preliminary data.</text>
</comment>
<keyword evidence="11" id="KW-1185">Reference proteome</keyword>
<reference evidence="10" key="1">
    <citation type="submission" date="2022-12" db="EMBL/GenBank/DDBJ databases">
        <title>Draft genome assemblies for two species of Escallonia (Escalloniales).</title>
        <authorList>
            <person name="Chanderbali A."/>
            <person name="Dervinis C."/>
            <person name="Anghel I."/>
            <person name="Soltis D."/>
            <person name="Soltis P."/>
            <person name="Zapata F."/>
        </authorList>
    </citation>
    <scope>NUCLEOTIDE SEQUENCE</scope>
    <source>
        <strain evidence="10">UCBG64.0493</strain>
        <tissue evidence="10">Leaf</tissue>
    </source>
</reference>
<evidence type="ECO:0000259" key="9">
    <source>
        <dbReference type="Pfam" id="PF14416"/>
    </source>
</evidence>
<feature type="domain" description="Trichome birefringence-like C-terminal" evidence="8">
    <location>
        <begin position="123"/>
        <end position="408"/>
    </location>
</feature>
<keyword evidence="6 7" id="KW-0472">Membrane</keyword>
<dbReference type="AlphaFoldDB" id="A0AA88X0W8"/>
<dbReference type="InterPro" id="IPR026057">
    <property type="entry name" value="TBL_C"/>
</dbReference>
<protein>
    <recommendedName>
        <fullName evidence="12">Trichome birefringence-like N-terminal domain-containing protein</fullName>
    </recommendedName>
</protein>
<evidence type="ECO:0008006" key="12">
    <source>
        <dbReference type="Google" id="ProtNLM"/>
    </source>
</evidence>
<dbReference type="PANTHER" id="PTHR32285">
    <property type="entry name" value="PROTEIN TRICHOME BIREFRINGENCE-LIKE 9-RELATED"/>
    <property type="match status" value="1"/>
</dbReference>
<name>A0AA88X0W8_9ASTE</name>
<dbReference type="EMBL" id="JAVXUP010000112">
    <property type="protein sequence ID" value="KAK3037857.1"/>
    <property type="molecule type" value="Genomic_DNA"/>
</dbReference>
<dbReference type="Pfam" id="PF14416">
    <property type="entry name" value="PMR5N"/>
    <property type="match status" value="1"/>
</dbReference>
<evidence type="ECO:0000256" key="5">
    <source>
        <dbReference type="ARBA" id="ARBA00022989"/>
    </source>
</evidence>
<feature type="transmembrane region" description="Helical" evidence="7">
    <location>
        <begin position="21"/>
        <end position="42"/>
    </location>
</feature>
<dbReference type="Proteomes" id="UP001188597">
    <property type="component" value="Unassembled WGS sequence"/>
</dbReference>
<evidence type="ECO:0000256" key="6">
    <source>
        <dbReference type="ARBA" id="ARBA00023136"/>
    </source>
</evidence>
<keyword evidence="3 7" id="KW-0812">Transmembrane</keyword>
<dbReference type="Pfam" id="PF13839">
    <property type="entry name" value="PC-Esterase"/>
    <property type="match status" value="1"/>
</dbReference>
<dbReference type="GO" id="GO:0005794">
    <property type="term" value="C:Golgi apparatus"/>
    <property type="evidence" value="ECO:0007669"/>
    <property type="project" value="TreeGrafter"/>
</dbReference>
<evidence type="ECO:0000313" key="10">
    <source>
        <dbReference type="EMBL" id="KAK3037857.1"/>
    </source>
</evidence>
<dbReference type="GO" id="GO:0016413">
    <property type="term" value="F:O-acetyltransferase activity"/>
    <property type="evidence" value="ECO:0007669"/>
    <property type="project" value="InterPro"/>
</dbReference>
<evidence type="ECO:0000313" key="11">
    <source>
        <dbReference type="Proteomes" id="UP001188597"/>
    </source>
</evidence>
<dbReference type="PANTHER" id="PTHR32285:SF53">
    <property type="entry name" value="PROTEIN TRICHOME BIREFRINGENCE-LIKE 9"/>
    <property type="match status" value="1"/>
</dbReference>
<dbReference type="InterPro" id="IPR025846">
    <property type="entry name" value="TBL_N"/>
</dbReference>
<evidence type="ECO:0000259" key="8">
    <source>
        <dbReference type="Pfam" id="PF13839"/>
    </source>
</evidence>
<proteinExistence type="inferred from homology"/>
<evidence type="ECO:0000256" key="1">
    <source>
        <dbReference type="ARBA" id="ARBA00004167"/>
    </source>
</evidence>
<evidence type="ECO:0000256" key="2">
    <source>
        <dbReference type="ARBA" id="ARBA00007727"/>
    </source>
</evidence>
<evidence type="ECO:0000256" key="3">
    <source>
        <dbReference type="ARBA" id="ARBA00022692"/>
    </source>
</evidence>
<keyword evidence="5 7" id="KW-1133">Transmembrane helix</keyword>
<gene>
    <name evidence="10" type="ORF">RJ639_031217</name>
</gene>